<dbReference type="PANTHER" id="PTHR42813:SF2">
    <property type="entry name" value="DEHYDROGENASE, ZINC-CONTAINING, PUTATIVE (AFU_ORTHOLOGUE AFUA_2G02810)-RELATED"/>
    <property type="match status" value="1"/>
</dbReference>
<accession>A0ABU7SCU5</accession>
<keyword evidence="6" id="KW-1133">Transmembrane helix</keyword>
<dbReference type="Gene3D" id="3.90.180.10">
    <property type="entry name" value="Medium-chain alcohol dehydrogenases, catalytic domain"/>
    <property type="match status" value="1"/>
</dbReference>
<proteinExistence type="inferred from homology"/>
<feature type="transmembrane region" description="Helical" evidence="6">
    <location>
        <begin position="189"/>
        <end position="208"/>
    </location>
</feature>
<evidence type="ECO:0000259" key="7">
    <source>
        <dbReference type="Pfam" id="PF00107"/>
    </source>
</evidence>
<keyword evidence="6" id="KW-0812">Transmembrane</keyword>
<evidence type="ECO:0000256" key="2">
    <source>
        <dbReference type="ARBA" id="ARBA00022723"/>
    </source>
</evidence>
<keyword evidence="3 5" id="KW-0862">Zinc</keyword>
<evidence type="ECO:0000313" key="9">
    <source>
        <dbReference type="EMBL" id="MEE6307753.1"/>
    </source>
</evidence>
<dbReference type="Pfam" id="PF08240">
    <property type="entry name" value="ADH_N"/>
    <property type="match status" value="1"/>
</dbReference>
<name>A0ABU7SCU5_9ACTN</name>
<evidence type="ECO:0000256" key="6">
    <source>
        <dbReference type="SAM" id="Phobius"/>
    </source>
</evidence>
<feature type="domain" description="Alcohol dehydrogenase-like C-terminal" evidence="7">
    <location>
        <begin position="196"/>
        <end position="270"/>
    </location>
</feature>
<sequence length="390" mass="42349">MKANCWQGRETVRVEEVPDPRIMNSRDAVVRITSTAICGSDLHLYHGYIPTTKHGDILGHEFMGEVVEVGPEVGNLRIGDRVVVPFPIACGNCLACQAGRYSLCENSNPNAGVAEKLLGHSPGGLFGYSHMLGGYAGGQAEYARVPFADIGPIKVPDDLPDEKVLLLSDIFPTGYMGAEMCGLNGGEVVAVWGAGAVGLLAMCSAYLLGAERVIAIDRYPYRLRMAQERAGAEPLNYDEVDVVEALRELTGGRGPDACIDAVGMEAHHSSAVLAGYDRAKQSVRLETDRPHALREAIMSCRNGGTVSVIGAYAGFIDKFPIGSLMNRSLTLRSGQCHVQRYTRLLLDRIRRGELDPSFVITHRLRLDDAPIGYEMFRQKADDCVKVVLKT</sequence>
<evidence type="ECO:0000256" key="3">
    <source>
        <dbReference type="ARBA" id="ARBA00022833"/>
    </source>
</evidence>
<reference evidence="9 10" key="1">
    <citation type="submission" date="2024-01" db="EMBL/GenBank/DDBJ databases">
        <title>Genome insights into Plantactinospora veratri sp. nov.</title>
        <authorList>
            <person name="Wang L."/>
        </authorList>
    </citation>
    <scope>NUCLEOTIDE SEQUENCE [LARGE SCALE GENOMIC DNA]</scope>
    <source>
        <strain evidence="9 10">NEAU-FHS4</strain>
    </source>
</reference>
<dbReference type="SUPFAM" id="SSF51735">
    <property type="entry name" value="NAD(P)-binding Rossmann-fold domains"/>
    <property type="match status" value="1"/>
</dbReference>
<gene>
    <name evidence="9" type="ORF">V1634_13060</name>
</gene>
<evidence type="ECO:0000256" key="5">
    <source>
        <dbReference type="RuleBase" id="RU361277"/>
    </source>
</evidence>
<dbReference type="SUPFAM" id="SSF50129">
    <property type="entry name" value="GroES-like"/>
    <property type="match status" value="1"/>
</dbReference>
<dbReference type="Proteomes" id="UP001339911">
    <property type="component" value="Unassembled WGS sequence"/>
</dbReference>
<dbReference type="GO" id="GO:0016491">
    <property type="term" value="F:oxidoreductase activity"/>
    <property type="evidence" value="ECO:0007669"/>
    <property type="project" value="UniProtKB-KW"/>
</dbReference>
<keyword evidence="6" id="KW-0472">Membrane</keyword>
<dbReference type="CDD" id="cd08283">
    <property type="entry name" value="FDH_like_1"/>
    <property type="match status" value="1"/>
</dbReference>
<comment type="caution">
    <text evidence="9">The sequence shown here is derived from an EMBL/GenBank/DDBJ whole genome shotgun (WGS) entry which is preliminary data.</text>
</comment>
<dbReference type="InterPro" id="IPR036291">
    <property type="entry name" value="NAD(P)-bd_dom_sf"/>
</dbReference>
<dbReference type="Gene3D" id="3.40.50.720">
    <property type="entry name" value="NAD(P)-binding Rossmann-like Domain"/>
    <property type="match status" value="1"/>
</dbReference>
<dbReference type="PANTHER" id="PTHR42813">
    <property type="entry name" value="ZINC-TYPE ALCOHOL DEHYDROGENASE-LIKE"/>
    <property type="match status" value="1"/>
</dbReference>
<evidence type="ECO:0000256" key="1">
    <source>
        <dbReference type="ARBA" id="ARBA00001947"/>
    </source>
</evidence>
<dbReference type="InterPro" id="IPR013154">
    <property type="entry name" value="ADH-like_N"/>
</dbReference>
<feature type="domain" description="Alcohol dehydrogenase-like N-terminal" evidence="8">
    <location>
        <begin position="26"/>
        <end position="152"/>
    </location>
</feature>
<comment type="similarity">
    <text evidence="5">Belongs to the zinc-containing alcohol dehydrogenase family.</text>
</comment>
<dbReference type="EC" id="1.1.1.-" evidence="9"/>
<evidence type="ECO:0000256" key="4">
    <source>
        <dbReference type="ARBA" id="ARBA00023002"/>
    </source>
</evidence>
<dbReference type="InterPro" id="IPR002328">
    <property type="entry name" value="ADH_Zn_CS"/>
</dbReference>
<comment type="cofactor">
    <cofactor evidence="1 5">
        <name>Zn(2+)</name>
        <dbReference type="ChEBI" id="CHEBI:29105"/>
    </cofactor>
</comment>
<keyword evidence="2 5" id="KW-0479">Metal-binding</keyword>
<protein>
    <submittedName>
        <fullName evidence="9">Zinc-dependent alcohol dehydrogenase</fullName>
        <ecNumber evidence="9">1.1.1.-</ecNumber>
    </submittedName>
</protein>
<keyword evidence="10" id="KW-1185">Reference proteome</keyword>
<evidence type="ECO:0000259" key="8">
    <source>
        <dbReference type="Pfam" id="PF08240"/>
    </source>
</evidence>
<dbReference type="EMBL" id="JAZGQL010000008">
    <property type="protein sequence ID" value="MEE6307753.1"/>
    <property type="molecule type" value="Genomic_DNA"/>
</dbReference>
<dbReference type="Pfam" id="PF00107">
    <property type="entry name" value="ADH_zinc_N"/>
    <property type="match status" value="1"/>
</dbReference>
<organism evidence="9 10">
    <name type="scientific">Plantactinospora veratri</name>
    <dbReference type="NCBI Taxonomy" id="1436122"/>
    <lineage>
        <taxon>Bacteria</taxon>
        <taxon>Bacillati</taxon>
        <taxon>Actinomycetota</taxon>
        <taxon>Actinomycetes</taxon>
        <taxon>Micromonosporales</taxon>
        <taxon>Micromonosporaceae</taxon>
        <taxon>Plantactinospora</taxon>
    </lineage>
</organism>
<dbReference type="PROSITE" id="PS00059">
    <property type="entry name" value="ADH_ZINC"/>
    <property type="match status" value="1"/>
</dbReference>
<dbReference type="InterPro" id="IPR013149">
    <property type="entry name" value="ADH-like_C"/>
</dbReference>
<dbReference type="InterPro" id="IPR011032">
    <property type="entry name" value="GroES-like_sf"/>
</dbReference>
<evidence type="ECO:0000313" key="10">
    <source>
        <dbReference type="Proteomes" id="UP001339911"/>
    </source>
</evidence>
<keyword evidence="4 9" id="KW-0560">Oxidoreductase</keyword>
<dbReference type="RefSeq" id="WP_331208040.1">
    <property type="nucleotide sequence ID" value="NZ_JAZGQL010000008.1"/>
</dbReference>